<protein>
    <recommendedName>
        <fullName evidence="2">Lin1244/Lin1753-like N-terminal domain-containing protein</fullName>
    </recommendedName>
</protein>
<gene>
    <name evidence="3" type="ORF">LCGC14_0627960</name>
</gene>
<dbReference type="InterPro" id="IPR025400">
    <property type="entry name" value="Lin1244/Lin1753-like_N"/>
</dbReference>
<feature type="region of interest" description="Disordered" evidence="1">
    <location>
        <begin position="117"/>
        <end position="154"/>
    </location>
</feature>
<feature type="domain" description="Lin1244/Lin1753-like N-terminal" evidence="2">
    <location>
        <begin position="11"/>
        <end position="104"/>
    </location>
</feature>
<evidence type="ECO:0000313" key="3">
    <source>
        <dbReference type="EMBL" id="KKN50931.1"/>
    </source>
</evidence>
<evidence type="ECO:0000256" key="1">
    <source>
        <dbReference type="SAM" id="MobiDB-lite"/>
    </source>
</evidence>
<evidence type="ECO:0000259" key="2">
    <source>
        <dbReference type="Pfam" id="PF14297"/>
    </source>
</evidence>
<proteinExistence type="predicted"/>
<dbReference type="EMBL" id="LAZR01001089">
    <property type="protein sequence ID" value="KKN50931.1"/>
    <property type="molecule type" value="Genomic_DNA"/>
</dbReference>
<sequence>MARPQKHTVDYFPHDADASAKKTLTIIESKFGNDGYAFWFKLLELLGNSPDHYIDCSNDTTWEFLLAKTRLDETNANNLLALLAKLDAIDSRLWHDARLIWSQNFINRIADVYKNRRQPVPTQPSSNNQEPSTDIVSTTQNPKVAVVPTGDNTQTKLKETKLKETKGRGKVDGGAKIPPSTGLKVKEVFGKIDIIRGYRPPKRRAEAASIFRMLKIYSVSQIIRAWEELKKDIFWQKKELFMMTVESQIGALQQNGNINKGVKHQSDVTVIG</sequence>
<feature type="compositionally biased region" description="Polar residues" evidence="1">
    <location>
        <begin position="123"/>
        <end position="142"/>
    </location>
</feature>
<comment type="caution">
    <text evidence="3">The sequence shown here is derived from an EMBL/GenBank/DDBJ whole genome shotgun (WGS) entry which is preliminary data.</text>
</comment>
<reference evidence="3" key="1">
    <citation type="journal article" date="2015" name="Nature">
        <title>Complex archaea that bridge the gap between prokaryotes and eukaryotes.</title>
        <authorList>
            <person name="Spang A."/>
            <person name="Saw J.H."/>
            <person name="Jorgensen S.L."/>
            <person name="Zaremba-Niedzwiedzka K."/>
            <person name="Martijn J."/>
            <person name="Lind A.E."/>
            <person name="van Eijk R."/>
            <person name="Schleper C."/>
            <person name="Guy L."/>
            <person name="Ettema T.J."/>
        </authorList>
    </citation>
    <scope>NUCLEOTIDE SEQUENCE</scope>
</reference>
<dbReference type="AlphaFoldDB" id="A0A0F9TPB6"/>
<accession>A0A0F9TPB6</accession>
<name>A0A0F9TPB6_9ZZZZ</name>
<dbReference type="Pfam" id="PF14297">
    <property type="entry name" value="Lin1244_N"/>
    <property type="match status" value="1"/>
</dbReference>
<organism evidence="3">
    <name type="scientific">marine sediment metagenome</name>
    <dbReference type="NCBI Taxonomy" id="412755"/>
    <lineage>
        <taxon>unclassified sequences</taxon>
        <taxon>metagenomes</taxon>
        <taxon>ecological metagenomes</taxon>
    </lineage>
</organism>